<accession>A0ACC1A285</accession>
<evidence type="ECO:0000313" key="1">
    <source>
        <dbReference type="EMBL" id="KAJ0080216.1"/>
    </source>
</evidence>
<dbReference type="EMBL" id="CM047909">
    <property type="protein sequence ID" value="KAJ0080216.1"/>
    <property type="molecule type" value="Genomic_DNA"/>
</dbReference>
<protein>
    <submittedName>
        <fullName evidence="1">Uncharacterized protein</fullName>
    </submittedName>
</protein>
<name>A0ACC1A285_9ROSI</name>
<gene>
    <name evidence="1" type="ORF">Patl1_23512</name>
</gene>
<reference evidence="2" key="1">
    <citation type="journal article" date="2023" name="G3 (Bethesda)">
        <title>Genome assembly and association tests identify interacting loci associated with vigor, precocity, and sex in interspecific pistachio rootstocks.</title>
        <authorList>
            <person name="Palmer W."/>
            <person name="Jacygrad E."/>
            <person name="Sagayaradj S."/>
            <person name="Cavanaugh K."/>
            <person name="Han R."/>
            <person name="Bertier L."/>
            <person name="Beede B."/>
            <person name="Kafkas S."/>
            <person name="Golino D."/>
            <person name="Preece J."/>
            <person name="Michelmore R."/>
        </authorList>
    </citation>
    <scope>NUCLEOTIDE SEQUENCE [LARGE SCALE GENOMIC DNA]</scope>
</reference>
<evidence type="ECO:0000313" key="2">
    <source>
        <dbReference type="Proteomes" id="UP001164250"/>
    </source>
</evidence>
<sequence length="129" mass="15363">MFERFFPLSFFDIMMHLYVHLGREGRLGGPIQYRWMYPFKRYIKILKGYVKNHARPEGCIAKCYLVNECVTFRSRYLKHEFGGNYQNCCNQDFFSDVILEGRPISRGKSIILSNEVLESAHRMCYLTQQ</sequence>
<dbReference type="Proteomes" id="UP001164250">
    <property type="component" value="Chromosome 13"/>
</dbReference>
<proteinExistence type="predicted"/>
<keyword evidence="2" id="KW-1185">Reference proteome</keyword>
<organism evidence="1 2">
    <name type="scientific">Pistacia atlantica</name>
    <dbReference type="NCBI Taxonomy" id="434234"/>
    <lineage>
        <taxon>Eukaryota</taxon>
        <taxon>Viridiplantae</taxon>
        <taxon>Streptophyta</taxon>
        <taxon>Embryophyta</taxon>
        <taxon>Tracheophyta</taxon>
        <taxon>Spermatophyta</taxon>
        <taxon>Magnoliopsida</taxon>
        <taxon>eudicotyledons</taxon>
        <taxon>Gunneridae</taxon>
        <taxon>Pentapetalae</taxon>
        <taxon>rosids</taxon>
        <taxon>malvids</taxon>
        <taxon>Sapindales</taxon>
        <taxon>Anacardiaceae</taxon>
        <taxon>Pistacia</taxon>
    </lineage>
</organism>
<comment type="caution">
    <text evidence="1">The sequence shown here is derived from an EMBL/GenBank/DDBJ whole genome shotgun (WGS) entry which is preliminary data.</text>
</comment>